<dbReference type="NCBIfam" id="TIGR00445">
    <property type="entry name" value="mraY"/>
    <property type="match status" value="1"/>
</dbReference>
<evidence type="ECO:0000256" key="12">
    <source>
        <dbReference type="HAMAP-Rule" id="MF_00038"/>
    </source>
</evidence>
<keyword evidence="8 12" id="KW-1133">Transmembrane helix</keyword>
<evidence type="ECO:0000313" key="16">
    <source>
        <dbReference type="Proteomes" id="UP000502374"/>
    </source>
</evidence>
<keyword evidence="10 12" id="KW-0131">Cell cycle</keyword>
<evidence type="ECO:0000256" key="11">
    <source>
        <dbReference type="ARBA" id="ARBA00023316"/>
    </source>
</evidence>
<evidence type="ECO:0000256" key="2">
    <source>
        <dbReference type="ARBA" id="ARBA00005583"/>
    </source>
</evidence>
<comment type="cofactor">
    <cofactor evidence="12 14">
        <name>Mg(2+)</name>
        <dbReference type="ChEBI" id="CHEBI:18420"/>
    </cofactor>
</comment>
<evidence type="ECO:0000256" key="9">
    <source>
        <dbReference type="ARBA" id="ARBA00023136"/>
    </source>
</evidence>
<dbReference type="Pfam" id="PF10555">
    <property type="entry name" value="MraY_sig1"/>
    <property type="match status" value="1"/>
</dbReference>
<dbReference type="InterPro" id="IPR003524">
    <property type="entry name" value="PNAcMuramoyl-5peptid_Trfase"/>
</dbReference>
<evidence type="ECO:0000256" key="1">
    <source>
        <dbReference type="ARBA" id="ARBA00004141"/>
    </source>
</evidence>
<evidence type="ECO:0000256" key="6">
    <source>
        <dbReference type="ARBA" id="ARBA00022960"/>
    </source>
</evidence>
<feature type="transmembrane region" description="Helical" evidence="12">
    <location>
        <begin position="234"/>
        <end position="251"/>
    </location>
</feature>
<feature type="transmembrane region" description="Helical" evidence="12">
    <location>
        <begin position="20"/>
        <end position="43"/>
    </location>
</feature>
<dbReference type="InterPro" id="IPR000715">
    <property type="entry name" value="Glycosyl_transferase_4"/>
</dbReference>
<comment type="function">
    <text evidence="12">Catalyzes the initial step of the lipid cycle reactions in the biosynthesis of the cell wall peptidoglycan: transfers peptidoglycan precursor phospho-MurNAc-pentapeptide from UDP-MurNAc-pentapeptide onto the lipid carrier undecaprenyl phosphate, yielding undecaprenyl-pyrophosphoryl-MurNAc-pentapeptide, known as lipid I.</text>
</comment>
<sequence length="358" mass="41023">MILLINKYLNCKIFDFISYRIILSLLTSFFINLFIGPYVISYLKKLQTFQIIRINGPIDHCNKRKTPTMGGILIIISICLSIFVYCDLYNKYIWYVLTIILGYGLIGFLDDYKKIKFKNSNGLNISYKFFYLSIIAILIIFIMQFNKDSNVYIKLIIPFYSHILIKMNYFYIFLSYLVIVGTSNSVNLTDGLDGLAIMPVIFISFGLGLIAFCSSEIHLCNYINIFYSKQVNELSVLCASIIGSGLGFLWFNTYPAKIFMGDVGSLSLGGALGMISILLHQELLLIIMGGVFVFETMSVILQIIYFKIRKKRIFKMAPIHHHYEAKGLSETLITIRFWIISFILLLIGIISLRVHNAI</sequence>
<keyword evidence="12 14" id="KW-0479">Metal-binding</keyword>
<proteinExistence type="inferred from homology"/>
<keyword evidence="6 12" id="KW-0133">Cell shape</keyword>
<dbReference type="HAMAP" id="MF_00038">
    <property type="entry name" value="MraY"/>
    <property type="match status" value="1"/>
</dbReference>
<reference evidence="15 16" key="1">
    <citation type="submission" date="2020-02" db="EMBL/GenBank/DDBJ databases">
        <title>Parallel evolution in the integration of a co-obligate aphid symbiosis.</title>
        <authorList>
            <person name="Monnin D."/>
            <person name="Jackson R."/>
            <person name="Kiers E.T."/>
            <person name="Bunker M."/>
            <person name="Ellers J."/>
            <person name="Henry L.M."/>
        </authorList>
    </citation>
    <scope>NUCLEOTIDE SEQUENCE [LARGE SCALE GENOMIC DNA]</scope>
    <source>
        <strain evidence="15">AURT-53B</strain>
    </source>
</reference>
<protein>
    <recommendedName>
        <fullName evidence="12 13">Phospho-N-acetylmuramoyl-pentapeptide-transferase</fullName>
        <ecNumber evidence="12 13">2.7.8.13</ecNumber>
    </recommendedName>
    <alternativeName>
        <fullName evidence="12">UDP-MurNAc-pentapeptide phosphotransferase</fullName>
    </alternativeName>
</protein>
<comment type="catalytic activity">
    <reaction evidence="12">
        <text>UDP-N-acetyl-alpha-D-muramoyl-L-alanyl-gamma-D-glutamyl-meso-2,6-diaminopimeloyl-D-alanyl-D-alanine + di-trans,octa-cis-undecaprenyl phosphate = di-trans,octa-cis-undecaprenyl diphospho-N-acetyl-alpha-D-muramoyl-L-alanyl-D-glutamyl-meso-2,6-diaminopimeloyl-D-alanyl-D-alanine + UMP</text>
        <dbReference type="Rhea" id="RHEA:28386"/>
        <dbReference type="ChEBI" id="CHEBI:57865"/>
        <dbReference type="ChEBI" id="CHEBI:60392"/>
        <dbReference type="ChEBI" id="CHEBI:61386"/>
        <dbReference type="ChEBI" id="CHEBI:61387"/>
        <dbReference type="EC" id="2.7.8.13"/>
    </reaction>
</comment>
<feature type="transmembrane region" description="Helical" evidence="12">
    <location>
        <begin position="68"/>
        <end position="86"/>
    </location>
</feature>
<dbReference type="GO" id="GO:0009252">
    <property type="term" value="P:peptidoglycan biosynthetic process"/>
    <property type="evidence" value="ECO:0007669"/>
    <property type="project" value="UniProtKB-UniRule"/>
</dbReference>
<evidence type="ECO:0000256" key="14">
    <source>
        <dbReference type="PIRSR" id="PIRSR600715-1"/>
    </source>
</evidence>
<dbReference type="PANTHER" id="PTHR22926">
    <property type="entry name" value="PHOSPHO-N-ACETYLMURAMOYL-PENTAPEPTIDE-TRANSFERASE"/>
    <property type="match status" value="1"/>
</dbReference>
<dbReference type="EMBL" id="CP048744">
    <property type="protein sequence ID" value="QIQ41259.1"/>
    <property type="molecule type" value="Genomic_DNA"/>
</dbReference>
<keyword evidence="5 12" id="KW-0812">Transmembrane</keyword>
<keyword evidence="11 12" id="KW-0961">Cell wall biogenesis/degradation</keyword>
<feature type="transmembrane region" description="Helical" evidence="12">
    <location>
        <begin position="92"/>
        <end position="109"/>
    </location>
</feature>
<keyword evidence="12" id="KW-1003">Cell membrane</keyword>
<dbReference type="GO" id="GO:0005886">
    <property type="term" value="C:plasma membrane"/>
    <property type="evidence" value="ECO:0007669"/>
    <property type="project" value="UniProtKB-SubCell"/>
</dbReference>
<accession>A0AAJ4GCM7</accession>
<organism evidence="15 16">
    <name type="scientific">Buchnera aphidicola</name>
    <name type="common">Aphis urticata</name>
    <dbReference type="NCBI Taxonomy" id="2708353"/>
    <lineage>
        <taxon>Bacteria</taxon>
        <taxon>Pseudomonadati</taxon>
        <taxon>Pseudomonadota</taxon>
        <taxon>Gammaproteobacteria</taxon>
        <taxon>Enterobacterales</taxon>
        <taxon>Erwiniaceae</taxon>
        <taxon>Buchnera</taxon>
    </lineage>
</organism>
<dbReference type="GO" id="GO:0071555">
    <property type="term" value="P:cell wall organization"/>
    <property type="evidence" value="ECO:0007669"/>
    <property type="project" value="UniProtKB-KW"/>
</dbReference>
<dbReference type="PROSITE" id="PS01348">
    <property type="entry name" value="MRAY_2"/>
    <property type="match status" value="1"/>
</dbReference>
<dbReference type="GO" id="GO:0008963">
    <property type="term" value="F:phospho-N-acetylmuramoyl-pentapeptide-transferase activity"/>
    <property type="evidence" value="ECO:0007669"/>
    <property type="project" value="UniProtKB-UniRule"/>
</dbReference>
<dbReference type="Pfam" id="PF00953">
    <property type="entry name" value="Glycos_transf_4"/>
    <property type="match status" value="1"/>
</dbReference>
<keyword evidence="7 12" id="KW-0573">Peptidoglycan synthesis</keyword>
<keyword evidence="9 12" id="KW-0472">Membrane</keyword>
<evidence type="ECO:0000256" key="10">
    <source>
        <dbReference type="ARBA" id="ARBA00023306"/>
    </source>
</evidence>
<evidence type="ECO:0000256" key="3">
    <source>
        <dbReference type="ARBA" id="ARBA00022618"/>
    </source>
</evidence>
<comment type="similarity">
    <text evidence="2 12">Belongs to the glycosyltransferase 4 family. MraY subfamily.</text>
</comment>
<dbReference type="Proteomes" id="UP000502374">
    <property type="component" value="Chromosome"/>
</dbReference>
<evidence type="ECO:0000256" key="13">
    <source>
        <dbReference type="NCBIfam" id="TIGR00445"/>
    </source>
</evidence>
<evidence type="ECO:0000256" key="7">
    <source>
        <dbReference type="ARBA" id="ARBA00022984"/>
    </source>
</evidence>
<dbReference type="GO" id="GO:0046872">
    <property type="term" value="F:metal ion binding"/>
    <property type="evidence" value="ECO:0007669"/>
    <property type="project" value="UniProtKB-KW"/>
</dbReference>
<dbReference type="GO" id="GO:0008360">
    <property type="term" value="P:regulation of cell shape"/>
    <property type="evidence" value="ECO:0007669"/>
    <property type="project" value="UniProtKB-KW"/>
</dbReference>
<dbReference type="AlphaFoldDB" id="A0AAJ4GCM7"/>
<keyword evidence="3 12" id="KW-0132">Cell division</keyword>
<dbReference type="PROSITE" id="PS01347">
    <property type="entry name" value="MRAY_1"/>
    <property type="match status" value="1"/>
</dbReference>
<dbReference type="EC" id="2.7.8.13" evidence="12 13"/>
<name>A0AAJ4GCM7_9GAMM</name>
<gene>
    <name evidence="12" type="primary">mraY</name>
    <name evidence="15" type="ORF">G4B00_01105</name>
</gene>
<feature type="binding site" evidence="14">
    <location>
        <position position="187"/>
    </location>
    <ligand>
        <name>Mg(2+)</name>
        <dbReference type="ChEBI" id="CHEBI:18420"/>
    </ligand>
</feature>
<feature type="transmembrane region" description="Helical" evidence="12">
    <location>
        <begin position="192"/>
        <end position="214"/>
    </location>
</feature>
<dbReference type="GO" id="GO:0051301">
    <property type="term" value="P:cell division"/>
    <property type="evidence" value="ECO:0007669"/>
    <property type="project" value="UniProtKB-KW"/>
</dbReference>
<evidence type="ECO:0000313" key="15">
    <source>
        <dbReference type="EMBL" id="QIQ41259.1"/>
    </source>
</evidence>
<feature type="transmembrane region" description="Helical" evidence="12">
    <location>
        <begin position="335"/>
        <end position="354"/>
    </location>
</feature>
<dbReference type="CDD" id="cd06852">
    <property type="entry name" value="GT_MraY"/>
    <property type="match status" value="1"/>
</dbReference>
<keyword evidence="12 14" id="KW-0460">Magnesium</keyword>
<evidence type="ECO:0000256" key="8">
    <source>
        <dbReference type="ARBA" id="ARBA00022989"/>
    </source>
</evidence>
<evidence type="ECO:0000256" key="4">
    <source>
        <dbReference type="ARBA" id="ARBA00022679"/>
    </source>
</evidence>
<feature type="transmembrane region" description="Helical" evidence="12">
    <location>
        <begin position="157"/>
        <end position="180"/>
    </location>
</feature>
<comment type="pathway">
    <text evidence="12">Cell wall biogenesis; peptidoglycan biosynthesis.</text>
</comment>
<keyword evidence="4 12" id="KW-0808">Transferase</keyword>
<evidence type="ECO:0000256" key="5">
    <source>
        <dbReference type="ARBA" id="ARBA00022692"/>
    </source>
</evidence>
<dbReference type="InterPro" id="IPR018480">
    <property type="entry name" value="PNAcMuramoyl-5peptid_Trfase_CS"/>
</dbReference>
<comment type="subcellular location">
    <subcellularLocation>
        <location evidence="12">Cell membrane</location>
        <topology evidence="12">Multi-pass membrane protein</topology>
    </subcellularLocation>
    <subcellularLocation>
        <location evidence="1">Membrane</location>
        <topology evidence="1">Multi-pass membrane protein</topology>
    </subcellularLocation>
</comment>
<feature type="transmembrane region" description="Helical" evidence="12">
    <location>
        <begin position="285"/>
        <end position="306"/>
    </location>
</feature>
<feature type="binding site" evidence="14">
    <location>
        <position position="262"/>
    </location>
    <ligand>
        <name>Mg(2+)</name>
        <dbReference type="ChEBI" id="CHEBI:18420"/>
    </ligand>
</feature>
<dbReference type="PANTHER" id="PTHR22926:SF5">
    <property type="entry name" value="PHOSPHO-N-ACETYLMURAMOYL-PENTAPEPTIDE-TRANSFERASE HOMOLOG"/>
    <property type="match status" value="1"/>
</dbReference>
<feature type="transmembrane region" description="Helical" evidence="12">
    <location>
        <begin position="129"/>
        <end position="145"/>
    </location>
</feature>